<evidence type="ECO:0000313" key="2">
    <source>
        <dbReference type="EMBL" id="MFC6170378.1"/>
    </source>
</evidence>
<feature type="transmembrane region" description="Helical" evidence="1">
    <location>
        <begin position="32"/>
        <end position="52"/>
    </location>
</feature>
<reference evidence="3" key="1">
    <citation type="journal article" date="2019" name="Int. J. Syst. Evol. Microbiol.">
        <title>The Global Catalogue of Microorganisms (GCM) 10K type strain sequencing project: providing services to taxonomists for standard genome sequencing and annotation.</title>
        <authorList>
            <consortium name="The Broad Institute Genomics Platform"/>
            <consortium name="The Broad Institute Genome Sequencing Center for Infectious Disease"/>
            <person name="Wu L."/>
            <person name="Ma J."/>
        </authorList>
    </citation>
    <scope>NUCLEOTIDE SEQUENCE [LARGE SCALE GENOMIC DNA]</scope>
    <source>
        <strain evidence="3">CCM 8904</strain>
    </source>
</reference>
<proteinExistence type="predicted"/>
<keyword evidence="3" id="KW-1185">Reference proteome</keyword>
<dbReference type="Proteomes" id="UP001596289">
    <property type="component" value="Unassembled WGS sequence"/>
</dbReference>
<accession>A0ABW1RC97</accession>
<comment type="caution">
    <text evidence="2">The sequence shown here is derived from an EMBL/GenBank/DDBJ whole genome shotgun (WGS) entry which is preliminary data.</text>
</comment>
<evidence type="ECO:0000313" key="3">
    <source>
        <dbReference type="Proteomes" id="UP001596289"/>
    </source>
</evidence>
<organism evidence="2 3">
    <name type="scientific">Loigolactobacillus jiayinensis</name>
    <dbReference type="NCBI Taxonomy" id="2486016"/>
    <lineage>
        <taxon>Bacteria</taxon>
        <taxon>Bacillati</taxon>
        <taxon>Bacillota</taxon>
        <taxon>Bacilli</taxon>
        <taxon>Lactobacillales</taxon>
        <taxon>Lactobacillaceae</taxon>
        <taxon>Loigolactobacillus</taxon>
    </lineage>
</organism>
<name>A0ABW1RC97_9LACO</name>
<dbReference type="RefSeq" id="WP_164509538.1">
    <property type="nucleotide sequence ID" value="NZ_JBHSSL010000041.1"/>
</dbReference>
<dbReference type="EMBL" id="JBHSSL010000041">
    <property type="protein sequence ID" value="MFC6170378.1"/>
    <property type="molecule type" value="Genomic_DNA"/>
</dbReference>
<keyword evidence="1" id="KW-1133">Transmembrane helix</keyword>
<protein>
    <submittedName>
        <fullName evidence="2">Uncharacterized protein</fullName>
    </submittedName>
</protein>
<gene>
    <name evidence="2" type="ORF">ACFQGP_07300</name>
</gene>
<evidence type="ECO:0000256" key="1">
    <source>
        <dbReference type="SAM" id="Phobius"/>
    </source>
</evidence>
<sequence>MSLIVGLALLIAVLSILFYMTAKTVGVLEALGVWAAAIVLTAMLAAGVVLVFGK</sequence>
<keyword evidence="1" id="KW-0472">Membrane</keyword>
<keyword evidence="1" id="KW-0812">Transmembrane</keyword>